<dbReference type="RefSeq" id="WP_023511315.1">
    <property type="nucleotide sequence ID" value="NZ_AWTC01000018.1"/>
</dbReference>
<comment type="subcellular location">
    <subcellularLocation>
        <location evidence="1">Membrane</location>
        <topology evidence="1">Multi-pass membrane protein</topology>
    </subcellularLocation>
</comment>
<gene>
    <name evidence="9" type="ORF">P343_15495</name>
</gene>
<keyword evidence="6 8" id="KW-1133">Transmembrane helix</keyword>
<keyword evidence="7 8" id="KW-0472">Membrane</keyword>
<evidence type="ECO:0000256" key="1">
    <source>
        <dbReference type="ARBA" id="ARBA00004141"/>
    </source>
</evidence>
<evidence type="ECO:0008006" key="11">
    <source>
        <dbReference type="Google" id="ProtNLM"/>
    </source>
</evidence>
<dbReference type="GO" id="GO:0009847">
    <property type="term" value="P:spore germination"/>
    <property type="evidence" value="ECO:0007669"/>
    <property type="project" value="InterPro"/>
</dbReference>
<feature type="transmembrane region" description="Helical" evidence="8">
    <location>
        <begin position="81"/>
        <end position="100"/>
    </location>
</feature>
<evidence type="ECO:0000313" key="9">
    <source>
        <dbReference type="EMBL" id="EST10785.1"/>
    </source>
</evidence>
<dbReference type="STRING" id="1395513.P343_15495"/>
<feature type="transmembrane region" description="Helical" evidence="8">
    <location>
        <begin position="112"/>
        <end position="133"/>
    </location>
</feature>
<feature type="transmembrane region" description="Helical" evidence="8">
    <location>
        <begin position="303"/>
        <end position="322"/>
    </location>
</feature>
<dbReference type="EMBL" id="AWTC01000018">
    <property type="protein sequence ID" value="EST10785.1"/>
    <property type="molecule type" value="Genomic_DNA"/>
</dbReference>
<keyword evidence="4" id="KW-0309">Germination</keyword>
<evidence type="ECO:0000256" key="7">
    <source>
        <dbReference type="ARBA" id="ARBA00023136"/>
    </source>
</evidence>
<evidence type="ECO:0000256" key="8">
    <source>
        <dbReference type="SAM" id="Phobius"/>
    </source>
</evidence>
<dbReference type="InterPro" id="IPR004761">
    <property type="entry name" value="Spore_GerAB"/>
</dbReference>
<dbReference type="Proteomes" id="UP000018296">
    <property type="component" value="Unassembled WGS sequence"/>
</dbReference>
<dbReference type="NCBIfam" id="TIGR00912">
    <property type="entry name" value="2A0309"/>
    <property type="match status" value="1"/>
</dbReference>
<proteinExistence type="inferred from homology"/>
<protein>
    <recommendedName>
        <fullName evidence="11">Spore germination protein</fullName>
    </recommendedName>
</protein>
<keyword evidence="3" id="KW-0813">Transport</keyword>
<dbReference type="Pfam" id="PF03845">
    <property type="entry name" value="Spore_permease"/>
    <property type="match status" value="1"/>
</dbReference>
<evidence type="ECO:0000256" key="2">
    <source>
        <dbReference type="ARBA" id="ARBA00007998"/>
    </source>
</evidence>
<feature type="transmembrane region" description="Helical" evidence="8">
    <location>
        <begin position="12"/>
        <end position="34"/>
    </location>
</feature>
<name>V6IUT2_9BACL</name>
<evidence type="ECO:0000256" key="4">
    <source>
        <dbReference type="ARBA" id="ARBA00022544"/>
    </source>
</evidence>
<dbReference type="OrthoDB" id="2078716at2"/>
<sequence>MPKKEVVSTFQMHLLLYIGIISTGILTLPAPLYYYAQQNMWLSLFIGSIAGYVIILINVFFYKTFPRKNITEITTQLLGKFFGRLILLIMIALLIFQAVYTIKEYQIYLSVGFYQFTSPFVIIGFMMLVCAYASKKGIEVIGRSAQIILPFMLLFYLSVSLLITPEVSLSNMLPVLEKGVMPPIKGAILVAAWFSEFFWISFCLTSLTGPPKKILKHGFLSVFLTTLSLLVFFVIDICVLGNYTGQTLYPTHLVERYIQIGTFIERVSAFFMSVWVLGVFIKLAFLCFVIIQSSSQLFHISNYRYLIIPIIMMIFFLSLSLFNSTQSLLVIGFPLLIIACQIGNVFIPITLFFIALLKVKMGKQQL</sequence>
<evidence type="ECO:0000313" key="10">
    <source>
        <dbReference type="Proteomes" id="UP000018296"/>
    </source>
</evidence>
<feature type="transmembrane region" description="Helical" evidence="8">
    <location>
        <begin position="184"/>
        <end position="207"/>
    </location>
</feature>
<dbReference type="GO" id="GO:0016020">
    <property type="term" value="C:membrane"/>
    <property type="evidence" value="ECO:0007669"/>
    <property type="project" value="UniProtKB-SubCell"/>
</dbReference>
<keyword evidence="5 8" id="KW-0812">Transmembrane</keyword>
<dbReference type="eggNOG" id="COG0531">
    <property type="taxonomic scope" value="Bacteria"/>
</dbReference>
<reference evidence="9 10" key="1">
    <citation type="journal article" date="2013" name="Genome Announc.">
        <title>Genome Sequence of Sporolactobacillus laevolacticus DSM442, an Efficient Polymer-Grade D-Lactate Producer from Agricultural Waste Cottonseed as a Nitrogen Source.</title>
        <authorList>
            <person name="Wang H."/>
            <person name="Wang L."/>
            <person name="Ju J."/>
            <person name="Yu B."/>
            <person name="Ma Y."/>
        </authorList>
    </citation>
    <scope>NUCLEOTIDE SEQUENCE [LARGE SCALE GENOMIC DNA]</scope>
    <source>
        <strain evidence="9 10">DSM 442</strain>
    </source>
</reference>
<keyword evidence="10" id="KW-1185">Reference proteome</keyword>
<evidence type="ECO:0000256" key="3">
    <source>
        <dbReference type="ARBA" id="ARBA00022448"/>
    </source>
</evidence>
<feature type="transmembrane region" description="Helical" evidence="8">
    <location>
        <begin position="145"/>
        <end position="164"/>
    </location>
</feature>
<comment type="caution">
    <text evidence="9">The sequence shown here is derived from an EMBL/GenBank/DDBJ whole genome shotgun (WGS) entry which is preliminary data.</text>
</comment>
<dbReference type="PANTHER" id="PTHR34975">
    <property type="entry name" value="SPORE GERMINATION PROTEIN A2"/>
    <property type="match status" value="1"/>
</dbReference>
<dbReference type="AlphaFoldDB" id="V6IUT2"/>
<feature type="transmembrane region" description="Helical" evidence="8">
    <location>
        <begin position="269"/>
        <end position="291"/>
    </location>
</feature>
<dbReference type="PATRIC" id="fig|1395513.3.peg.3150"/>
<accession>V6IUT2</accession>
<feature type="transmembrane region" description="Helical" evidence="8">
    <location>
        <begin position="219"/>
        <end position="243"/>
    </location>
</feature>
<feature type="transmembrane region" description="Helical" evidence="8">
    <location>
        <begin position="328"/>
        <end position="357"/>
    </location>
</feature>
<organism evidence="9 10">
    <name type="scientific">Sporolactobacillus laevolacticus DSM 442</name>
    <dbReference type="NCBI Taxonomy" id="1395513"/>
    <lineage>
        <taxon>Bacteria</taxon>
        <taxon>Bacillati</taxon>
        <taxon>Bacillota</taxon>
        <taxon>Bacilli</taxon>
        <taxon>Bacillales</taxon>
        <taxon>Sporolactobacillaceae</taxon>
        <taxon>Sporolactobacillus</taxon>
    </lineage>
</organism>
<dbReference type="PANTHER" id="PTHR34975:SF2">
    <property type="entry name" value="SPORE GERMINATION PROTEIN A2"/>
    <property type="match status" value="1"/>
</dbReference>
<comment type="similarity">
    <text evidence="2">Belongs to the amino acid-polyamine-organocation (APC) superfamily. Spore germination protein (SGP) (TC 2.A.3.9) family.</text>
</comment>
<evidence type="ECO:0000256" key="6">
    <source>
        <dbReference type="ARBA" id="ARBA00022989"/>
    </source>
</evidence>
<feature type="transmembrane region" description="Helical" evidence="8">
    <location>
        <begin position="40"/>
        <end position="61"/>
    </location>
</feature>
<evidence type="ECO:0000256" key="5">
    <source>
        <dbReference type="ARBA" id="ARBA00022692"/>
    </source>
</evidence>